<keyword evidence="3" id="KW-1185">Reference proteome</keyword>
<comment type="caution">
    <text evidence="2">The sequence shown here is derived from an EMBL/GenBank/DDBJ whole genome shotgun (WGS) entry which is preliminary data.</text>
</comment>
<dbReference type="Gene3D" id="3.40.109.10">
    <property type="entry name" value="NADH Oxidase"/>
    <property type="match status" value="2"/>
</dbReference>
<evidence type="ECO:0000256" key="1">
    <source>
        <dbReference type="SAM" id="MobiDB-lite"/>
    </source>
</evidence>
<dbReference type="GO" id="GO:0016491">
    <property type="term" value="F:oxidoreductase activity"/>
    <property type="evidence" value="ECO:0007669"/>
    <property type="project" value="InterPro"/>
</dbReference>
<dbReference type="InterPro" id="IPR000415">
    <property type="entry name" value="Nitroreductase-like"/>
</dbReference>
<evidence type="ECO:0000313" key="2">
    <source>
        <dbReference type="EMBL" id="GIJ44417.1"/>
    </source>
</evidence>
<dbReference type="Proteomes" id="UP000619260">
    <property type="component" value="Unassembled WGS sequence"/>
</dbReference>
<name>A0A8J3YHB0_9ACTN</name>
<dbReference type="SUPFAM" id="SSF55469">
    <property type="entry name" value="FMN-dependent nitroreductase-like"/>
    <property type="match status" value="2"/>
</dbReference>
<proteinExistence type="predicted"/>
<feature type="compositionally biased region" description="Gly residues" evidence="1">
    <location>
        <begin position="1"/>
        <end position="10"/>
    </location>
</feature>
<organism evidence="2 3">
    <name type="scientific">Virgisporangium aliadipatigenens</name>
    <dbReference type="NCBI Taxonomy" id="741659"/>
    <lineage>
        <taxon>Bacteria</taxon>
        <taxon>Bacillati</taxon>
        <taxon>Actinomycetota</taxon>
        <taxon>Actinomycetes</taxon>
        <taxon>Micromonosporales</taxon>
        <taxon>Micromonosporaceae</taxon>
        <taxon>Virgisporangium</taxon>
    </lineage>
</organism>
<reference evidence="2" key="1">
    <citation type="submission" date="2021-01" db="EMBL/GenBank/DDBJ databases">
        <title>Whole genome shotgun sequence of Virgisporangium aliadipatigenens NBRC 105644.</title>
        <authorList>
            <person name="Komaki H."/>
            <person name="Tamura T."/>
        </authorList>
    </citation>
    <scope>NUCLEOTIDE SEQUENCE</scope>
    <source>
        <strain evidence="2">NBRC 105644</strain>
    </source>
</reference>
<accession>A0A8J3YHB0</accession>
<sequence>MEGPRPGGTGPSALPVRRRADEAGGMETATFETLVGEAVRAPSLNNSQPWRFRRLGDTVEVLLDLDRVPPDADPAGRLSRVACGAAAFNLSLGMAVRGRSVTIRPTTEDLVVARLVAAPHRPATPVQRRLYRVLPARHSNRSEFDDTPVPAAIRDELVRAARDEGCRLDLLADPSTVDTVAAIALLPRATDPVLGVLSGPGDRRDDAVRAGVALQRVLLTATAERLAVSVFSGPVVEPGIRERLRTAVGHGHPPQLVLRFGYAPALAPTARRNISSFVYE</sequence>
<protein>
    <recommendedName>
        <fullName evidence="4">Nitroreductase</fullName>
    </recommendedName>
</protein>
<evidence type="ECO:0008006" key="4">
    <source>
        <dbReference type="Google" id="ProtNLM"/>
    </source>
</evidence>
<feature type="region of interest" description="Disordered" evidence="1">
    <location>
        <begin position="1"/>
        <end position="22"/>
    </location>
</feature>
<evidence type="ECO:0000313" key="3">
    <source>
        <dbReference type="Proteomes" id="UP000619260"/>
    </source>
</evidence>
<gene>
    <name evidence="2" type="ORF">Val02_13030</name>
</gene>
<dbReference type="AlphaFoldDB" id="A0A8J3YHB0"/>
<dbReference type="EMBL" id="BOPF01000003">
    <property type="protein sequence ID" value="GIJ44417.1"/>
    <property type="molecule type" value="Genomic_DNA"/>
</dbReference>